<dbReference type="Proteomes" id="UP001233999">
    <property type="component" value="Unassembled WGS sequence"/>
</dbReference>
<comment type="caution">
    <text evidence="1">The sequence shown here is derived from an EMBL/GenBank/DDBJ whole genome shotgun (WGS) entry which is preliminary data.</text>
</comment>
<evidence type="ECO:0000313" key="2">
    <source>
        <dbReference type="Proteomes" id="UP001233999"/>
    </source>
</evidence>
<reference evidence="1" key="2">
    <citation type="submission" date="2023-05" db="EMBL/GenBank/DDBJ databases">
        <authorList>
            <person name="Fouks B."/>
        </authorList>
    </citation>
    <scope>NUCLEOTIDE SEQUENCE</scope>
    <source>
        <strain evidence="1">Stay&amp;Tobe</strain>
        <tissue evidence="1">Testes</tissue>
    </source>
</reference>
<accession>A0AAD7ZVG6</accession>
<protein>
    <submittedName>
        <fullName evidence="1">Uncharacterized protein</fullName>
    </submittedName>
</protein>
<reference evidence="1" key="1">
    <citation type="journal article" date="2023" name="IScience">
        <title>Live-bearing cockroach genome reveals convergent evolutionary mechanisms linked to viviparity in insects and beyond.</title>
        <authorList>
            <person name="Fouks B."/>
            <person name="Harrison M.C."/>
            <person name="Mikhailova A.A."/>
            <person name="Marchal E."/>
            <person name="English S."/>
            <person name="Carruthers M."/>
            <person name="Jennings E.C."/>
            <person name="Chiamaka E.L."/>
            <person name="Frigard R.A."/>
            <person name="Pippel M."/>
            <person name="Attardo G.M."/>
            <person name="Benoit J.B."/>
            <person name="Bornberg-Bauer E."/>
            <person name="Tobe S.S."/>
        </authorList>
    </citation>
    <scope>NUCLEOTIDE SEQUENCE</scope>
    <source>
        <strain evidence="1">Stay&amp;Tobe</strain>
    </source>
</reference>
<dbReference type="EMBL" id="JASPKZ010006436">
    <property type="protein sequence ID" value="KAJ9587433.1"/>
    <property type="molecule type" value="Genomic_DNA"/>
</dbReference>
<sequence length="91" mass="10395">LPKCQQRKCFVSDSIKQKSAFMFGSCSNLIWKQKYWKSCSIFFQVLNNTRCDMLVSSQSSTVQLGHTILGGGKINLKIQDSQLLDPWDCEQ</sequence>
<feature type="non-terminal residue" evidence="1">
    <location>
        <position position="91"/>
    </location>
</feature>
<keyword evidence="2" id="KW-1185">Reference proteome</keyword>
<organism evidence="1 2">
    <name type="scientific">Diploptera punctata</name>
    <name type="common">Pacific beetle cockroach</name>
    <dbReference type="NCBI Taxonomy" id="6984"/>
    <lineage>
        <taxon>Eukaryota</taxon>
        <taxon>Metazoa</taxon>
        <taxon>Ecdysozoa</taxon>
        <taxon>Arthropoda</taxon>
        <taxon>Hexapoda</taxon>
        <taxon>Insecta</taxon>
        <taxon>Pterygota</taxon>
        <taxon>Neoptera</taxon>
        <taxon>Polyneoptera</taxon>
        <taxon>Dictyoptera</taxon>
        <taxon>Blattodea</taxon>
        <taxon>Blaberoidea</taxon>
        <taxon>Blaberidae</taxon>
        <taxon>Diplopterinae</taxon>
        <taxon>Diploptera</taxon>
    </lineage>
</organism>
<feature type="non-terminal residue" evidence="1">
    <location>
        <position position="1"/>
    </location>
</feature>
<name>A0AAD7ZVG6_DIPPU</name>
<dbReference type="AlphaFoldDB" id="A0AAD7ZVG6"/>
<gene>
    <name evidence="1" type="ORF">L9F63_019042</name>
</gene>
<evidence type="ECO:0000313" key="1">
    <source>
        <dbReference type="EMBL" id="KAJ9587433.1"/>
    </source>
</evidence>
<proteinExistence type="predicted"/>